<keyword evidence="3" id="KW-1185">Reference proteome</keyword>
<dbReference type="AlphaFoldDB" id="A0A3N0BUC2"/>
<sequence>MLIMRKLLFIACVSVLMFSSCKKKFCGVIMAISTESSPADGEPLYKIYLESGEVVPMKSRGNYQIGEGYCND</sequence>
<feature type="signal peptide" evidence="1">
    <location>
        <begin position="1"/>
        <end position="23"/>
    </location>
</feature>
<accession>A0A3N0BUC2</accession>
<gene>
    <name evidence="2" type="ORF">D7004_10865</name>
</gene>
<name>A0A3N0BUC2_9SPHI</name>
<reference evidence="2 3" key="1">
    <citation type="submission" date="2018-10" db="EMBL/GenBank/DDBJ databases">
        <title>Genome sequencing of Pedobacter jejuensis TNB23.</title>
        <authorList>
            <person name="Cho Y.-J."/>
            <person name="Cho A."/>
            <person name="Kim O.-S."/>
        </authorList>
    </citation>
    <scope>NUCLEOTIDE SEQUENCE [LARGE SCALE GENOMIC DNA]</scope>
    <source>
        <strain evidence="2 3">TNB23</strain>
    </source>
</reference>
<keyword evidence="1" id="KW-0732">Signal</keyword>
<evidence type="ECO:0000313" key="3">
    <source>
        <dbReference type="Proteomes" id="UP000274046"/>
    </source>
</evidence>
<dbReference type="Proteomes" id="UP000274046">
    <property type="component" value="Unassembled WGS sequence"/>
</dbReference>
<proteinExistence type="predicted"/>
<dbReference type="PROSITE" id="PS51257">
    <property type="entry name" value="PROKAR_LIPOPROTEIN"/>
    <property type="match status" value="1"/>
</dbReference>
<evidence type="ECO:0000256" key="1">
    <source>
        <dbReference type="SAM" id="SignalP"/>
    </source>
</evidence>
<evidence type="ECO:0000313" key="2">
    <source>
        <dbReference type="EMBL" id="RNL52786.1"/>
    </source>
</evidence>
<protein>
    <submittedName>
        <fullName evidence="2">Uncharacterized protein</fullName>
    </submittedName>
</protein>
<comment type="caution">
    <text evidence="2">The sequence shown here is derived from an EMBL/GenBank/DDBJ whole genome shotgun (WGS) entry which is preliminary data.</text>
</comment>
<feature type="chain" id="PRO_5018037709" evidence="1">
    <location>
        <begin position="24"/>
        <end position="72"/>
    </location>
</feature>
<organism evidence="2 3">
    <name type="scientific">Pedobacter jejuensis</name>
    <dbReference type="NCBI Taxonomy" id="1268550"/>
    <lineage>
        <taxon>Bacteria</taxon>
        <taxon>Pseudomonadati</taxon>
        <taxon>Bacteroidota</taxon>
        <taxon>Sphingobacteriia</taxon>
        <taxon>Sphingobacteriales</taxon>
        <taxon>Sphingobacteriaceae</taxon>
        <taxon>Pedobacter</taxon>
    </lineage>
</organism>
<dbReference type="EMBL" id="RBEE01000022">
    <property type="protein sequence ID" value="RNL52786.1"/>
    <property type="molecule type" value="Genomic_DNA"/>
</dbReference>